<proteinExistence type="predicted"/>
<dbReference type="Proteomes" id="UP001159363">
    <property type="component" value="Chromosome 6"/>
</dbReference>
<protein>
    <submittedName>
        <fullName evidence="2">Uncharacterized protein</fullName>
    </submittedName>
</protein>
<dbReference type="EMBL" id="JARBHB010000007">
    <property type="protein sequence ID" value="KAJ8878724.1"/>
    <property type="molecule type" value="Genomic_DNA"/>
</dbReference>
<evidence type="ECO:0000313" key="3">
    <source>
        <dbReference type="Proteomes" id="UP001159363"/>
    </source>
</evidence>
<comment type="caution">
    <text evidence="2">The sequence shown here is derived from an EMBL/GenBank/DDBJ whole genome shotgun (WGS) entry which is preliminary data.</text>
</comment>
<keyword evidence="3" id="KW-1185">Reference proteome</keyword>
<name>A0ABQ9H386_9NEOP</name>
<reference evidence="2 3" key="1">
    <citation type="submission" date="2023-02" db="EMBL/GenBank/DDBJ databases">
        <title>LHISI_Scaffold_Assembly.</title>
        <authorList>
            <person name="Stuart O.P."/>
            <person name="Cleave R."/>
            <person name="Magrath M.J.L."/>
            <person name="Mikheyev A.S."/>
        </authorList>
    </citation>
    <scope>NUCLEOTIDE SEQUENCE [LARGE SCALE GENOMIC DNA]</scope>
    <source>
        <strain evidence="2">Daus_M_001</strain>
        <tissue evidence="2">Leg muscle</tissue>
    </source>
</reference>
<feature type="region of interest" description="Disordered" evidence="1">
    <location>
        <begin position="587"/>
        <end position="634"/>
    </location>
</feature>
<feature type="region of interest" description="Disordered" evidence="1">
    <location>
        <begin position="1"/>
        <end position="25"/>
    </location>
</feature>
<sequence>MEQCRNARAGKTGDPQQSPRTSDNVWCDSHLRKSEVTWAGIDPGSPWWEASSRRSQWFPGRRRDGRVGIPPGEERGLMAASTCVRSYEGSALFTELNSAFTYQGRCDIIKEGRPTPEIAITTTRKKGASTWVRMAPRLAGLTGGLSELRRDVQGVLTSGLCVLCGLERETSSARREIQLLQPNGWYKGPSTPPALSFGNDERGTDGHLMKKNFPWFKEFALRGIISQMLFTIKSIASVKYVHTNHSLDQVHVRVLLESELVITITVSTSLIVTVTTTPDGKTARLARRSDEALVVRGSVARIAPSLLNIERAGLCVQWWSHCQAEGLTDDWGGGGGVSTRGGVFVASIAAHHIPAEAKCCCPHPPPPPRRQAPVGAMPSNTCRPSVWPVICSLRPYQLLSGRAVIVTDDSFGRRAFSGSPAYPTPSFRRCSMFTSNTLIGSQDLAGKSRPNLLTHSSQEAHLVSPAPIAQGEGGRFVVEGSWVRAPAPPRRAFSSLAAIGNKRPEKNDPVAREENRFRRLPDTTDSSPLFVLLSWPAGEKEPRFDRPSALQLRNHEAAEGDKRASCTVFVAGFYSLAGSARREAGLQAAQPCGRRSTSSLSLSTPHVPTPRKHAPGPTTTPSPGGGLAAEAASTQHSRAAALRVIVCHVHNAECPSARGAAPLTARGLSPGDDGEGELAHRMRPHGSATRAE</sequence>
<feature type="compositionally biased region" description="Low complexity" evidence="1">
    <location>
        <begin position="594"/>
        <end position="604"/>
    </location>
</feature>
<feature type="region of interest" description="Disordered" evidence="1">
    <location>
        <begin position="660"/>
        <end position="692"/>
    </location>
</feature>
<evidence type="ECO:0000256" key="1">
    <source>
        <dbReference type="SAM" id="MobiDB-lite"/>
    </source>
</evidence>
<feature type="compositionally biased region" description="Polar residues" evidence="1">
    <location>
        <begin position="14"/>
        <end position="24"/>
    </location>
</feature>
<gene>
    <name evidence="2" type="ORF">PR048_019310</name>
</gene>
<feature type="compositionally biased region" description="Basic and acidic residues" evidence="1">
    <location>
        <begin position="502"/>
        <end position="521"/>
    </location>
</feature>
<feature type="region of interest" description="Disordered" evidence="1">
    <location>
        <begin position="500"/>
        <end position="521"/>
    </location>
</feature>
<organism evidence="2 3">
    <name type="scientific">Dryococelus australis</name>
    <dbReference type="NCBI Taxonomy" id="614101"/>
    <lineage>
        <taxon>Eukaryota</taxon>
        <taxon>Metazoa</taxon>
        <taxon>Ecdysozoa</taxon>
        <taxon>Arthropoda</taxon>
        <taxon>Hexapoda</taxon>
        <taxon>Insecta</taxon>
        <taxon>Pterygota</taxon>
        <taxon>Neoptera</taxon>
        <taxon>Polyneoptera</taxon>
        <taxon>Phasmatodea</taxon>
        <taxon>Verophasmatodea</taxon>
        <taxon>Anareolatae</taxon>
        <taxon>Phasmatidae</taxon>
        <taxon>Eurycanthinae</taxon>
        <taxon>Dryococelus</taxon>
    </lineage>
</organism>
<accession>A0ABQ9H386</accession>
<evidence type="ECO:0000313" key="2">
    <source>
        <dbReference type="EMBL" id="KAJ8878724.1"/>
    </source>
</evidence>